<dbReference type="Pfam" id="PF07521">
    <property type="entry name" value="RMMBL"/>
    <property type="match status" value="1"/>
</dbReference>
<name>A0ABS0YZ26_9BACT</name>
<dbReference type="CDD" id="cd07732">
    <property type="entry name" value="metallo-hydrolase-like_MBL-fold"/>
    <property type="match status" value="1"/>
</dbReference>
<dbReference type="InterPro" id="IPR001279">
    <property type="entry name" value="Metallo-B-lactamas"/>
</dbReference>
<protein>
    <submittedName>
        <fullName evidence="2">MBL fold metallo-hydrolase</fullName>
    </submittedName>
</protein>
<accession>A0ABS0YZ26</accession>
<dbReference type="EMBL" id="JAEMHK010000026">
    <property type="protein sequence ID" value="MBJ6802760.1"/>
    <property type="molecule type" value="Genomic_DNA"/>
</dbReference>
<dbReference type="Gene3D" id="3.60.15.10">
    <property type="entry name" value="Ribonuclease Z/Hydroxyacylglutathione hydrolase-like"/>
    <property type="match status" value="1"/>
</dbReference>
<feature type="domain" description="Metallo-beta-lactamase" evidence="1">
    <location>
        <begin position="13"/>
        <end position="197"/>
    </location>
</feature>
<dbReference type="InterPro" id="IPR011108">
    <property type="entry name" value="RMMBL"/>
</dbReference>
<evidence type="ECO:0000313" key="2">
    <source>
        <dbReference type="EMBL" id="MBJ6802760.1"/>
    </source>
</evidence>
<evidence type="ECO:0000259" key="1">
    <source>
        <dbReference type="SMART" id="SM00849"/>
    </source>
</evidence>
<dbReference type="PANTHER" id="PTHR43694">
    <property type="entry name" value="RIBONUCLEASE J"/>
    <property type="match status" value="1"/>
</dbReference>
<organism evidence="2 3">
    <name type="scientific">Geomonas propionica</name>
    <dbReference type="NCBI Taxonomy" id="2798582"/>
    <lineage>
        <taxon>Bacteria</taxon>
        <taxon>Pseudomonadati</taxon>
        <taxon>Thermodesulfobacteriota</taxon>
        <taxon>Desulfuromonadia</taxon>
        <taxon>Geobacterales</taxon>
        <taxon>Geobacteraceae</taxon>
        <taxon>Geomonas</taxon>
    </lineage>
</organism>
<comment type="caution">
    <text evidence="2">The sequence shown here is derived from an EMBL/GenBank/DDBJ whole genome shotgun (WGS) entry which is preliminary data.</text>
</comment>
<keyword evidence="3" id="KW-1185">Reference proteome</keyword>
<dbReference type="InterPro" id="IPR036866">
    <property type="entry name" value="RibonucZ/Hydroxyglut_hydro"/>
</dbReference>
<evidence type="ECO:0000313" key="3">
    <source>
        <dbReference type="Proteomes" id="UP000641025"/>
    </source>
</evidence>
<dbReference type="Proteomes" id="UP000641025">
    <property type="component" value="Unassembled WGS sequence"/>
</dbReference>
<dbReference type="SUPFAM" id="SSF56281">
    <property type="entry name" value="Metallo-hydrolase/oxidoreductase"/>
    <property type="match status" value="1"/>
</dbReference>
<dbReference type="Pfam" id="PF12706">
    <property type="entry name" value="Lactamase_B_2"/>
    <property type="match status" value="1"/>
</dbReference>
<dbReference type="RefSeq" id="WP_199397230.1">
    <property type="nucleotide sequence ID" value="NZ_JAEMHK010000026.1"/>
</dbReference>
<gene>
    <name evidence="2" type="ORF">JFN90_21730</name>
</gene>
<proteinExistence type="predicted"/>
<dbReference type="PANTHER" id="PTHR43694:SF1">
    <property type="entry name" value="RIBONUCLEASE J"/>
    <property type="match status" value="1"/>
</dbReference>
<dbReference type="SMART" id="SM00849">
    <property type="entry name" value="Lactamase_B"/>
    <property type="match status" value="1"/>
</dbReference>
<reference evidence="2 3" key="1">
    <citation type="submission" date="2020-12" db="EMBL/GenBank/DDBJ databases">
        <title>Geomonas sp. Red259, isolated from paddy soil.</title>
        <authorList>
            <person name="Xu Z."/>
            <person name="Zhang Z."/>
            <person name="Masuda Y."/>
            <person name="Itoh H."/>
            <person name="Senoo K."/>
        </authorList>
    </citation>
    <scope>NUCLEOTIDE SEQUENCE [LARGE SCALE GENOMIC DNA]</scope>
    <source>
        <strain evidence="2 3">Red259</strain>
    </source>
</reference>
<sequence length="412" mass="47013">MNVLIHRGANEIGGTCIQLSTEKTTILLDLGLPLSNESKTIDVASLNPDAVLISHPHQDHFGLIDQLNHDIPVYIGELGKKLIDATRVLLGKELPANSFRHFKSWQPFTVGDFTITPYLVDHSAVDAYGFLIEAEGKRIFYSGDFRAHGRKSKLFENMLKNPPKEVDLLFMEGTMMQRDNSEFPTEANVEKKIYETIYGQENISFLISSSQNIDRIVSAYRACLRAHKVLVIDMYTAWVLEQLKLVSGSTPNMEWDQVRVYASYSHDEKLKEHPEFFGDFRRRVYRYRVTKEELAADPAGFLFFGKMSHAKIIDLYRGDKPVNVIYSQWLGYLKSSNDEYYGAEAMASCQSDPQINFVYAHTSGHAVVEDLQRYADALSPKMLVPIHTEYNEDFSRYFDNVHPINCGIEVTI</sequence>